<proteinExistence type="predicted"/>
<sequence length="66" mass="7403">MEDCVFDTQGRNLASPPPSAVLNLLQHLLFLQFSILDCRCPRPSSSRDCFGYHVSDGIGSDLFRCR</sequence>
<protein>
    <submittedName>
        <fullName evidence="1">Uncharacterized protein</fullName>
    </submittedName>
</protein>
<organism evidence="1 2">
    <name type="scientific">Vitis vinifera</name>
    <name type="common">Grape</name>
    <dbReference type="NCBI Taxonomy" id="29760"/>
    <lineage>
        <taxon>Eukaryota</taxon>
        <taxon>Viridiplantae</taxon>
        <taxon>Streptophyta</taxon>
        <taxon>Embryophyta</taxon>
        <taxon>Tracheophyta</taxon>
        <taxon>Spermatophyta</taxon>
        <taxon>Magnoliopsida</taxon>
        <taxon>eudicotyledons</taxon>
        <taxon>Gunneridae</taxon>
        <taxon>Pentapetalae</taxon>
        <taxon>rosids</taxon>
        <taxon>Vitales</taxon>
        <taxon>Vitaceae</taxon>
        <taxon>Viteae</taxon>
        <taxon>Vitis</taxon>
    </lineage>
</organism>
<dbReference type="AlphaFoldDB" id="A0A438I4L2"/>
<accession>A0A438I4L2</accession>
<evidence type="ECO:0000313" key="1">
    <source>
        <dbReference type="EMBL" id="RVW91631.1"/>
    </source>
</evidence>
<evidence type="ECO:0000313" key="2">
    <source>
        <dbReference type="Proteomes" id="UP000288805"/>
    </source>
</evidence>
<dbReference type="EMBL" id="QGNW01000143">
    <property type="protein sequence ID" value="RVW91631.1"/>
    <property type="molecule type" value="Genomic_DNA"/>
</dbReference>
<reference evidence="1 2" key="1">
    <citation type="journal article" date="2018" name="PLoS Genet.">
        <title>Population sequencing reveals clonal diversity and ancestral inbreeding in the grapevine cultivar Chardonnay.</title>
        <authorList>
            <person name="Roach M.J."/>
            <person name="Johnson D.L."/>
            <person name="Bohlmann J."/>
            <person name="van Vuuren H.J."/>
            <person name="Jones S.J."/>
            <person name="Pretorius I.S."/>
            <person name="Schmidt S.A."/>
            <person name="Borneman A.R."/>
        </authorList>
    </citation>
    <scope>NUCLEOTIDE SEQUENCE [LARGE SCALE GENOMIC DNA]</scope>
    <source>
        <strain evidence="2">cv. Chardonnay</strain>
        <tissue evidence="1">Leaf</tissue>
    </source>
</reference>
<comment type="caution">
    <text evidence="1">The sequence shown here is derived from an EMBL/GenBank/DDBJ whole genome shotgun (WGS) entry which is preliminary data.</text>
</comment>
<gene>
    <name evidence="1" type="ORF">CK203_024135</name>
</gene>
<name>A0A438I4L2_VITVI</name>
<dbReference type="Proteomes" id="UP000288805">
    <property type="component" value="Unassembled WGS sequence"/>
</dbReference>